<feature type="transmembrane region" description="Helical" evidence="2">
    <location>
        <begin position="133"/>
        <end position="155"/>
    </location>
</feature>
<reference evidence="4 5" key="1">
    <citation type="journal article" date="2013" name="Genome Announc.">
        <title>Genome Sequence of the Polycyclic Aromatic Hydrocarbon-Degrading Bacterium Strain Marinobacter nanhaiticus D15-8WT.</title>
        <authorList>
            <person name="Cui Z."/>
            <person name="Gao W."/>
            <person name="Li Q."/>
            <person name="Xu G."/>
            <person name="Zheng L."/>
        </authorList>
    </citation>
    <scope>NUCLEOTIDE SEQUENCE [LARGE SCALE GENOMIC DNA]</scope>
    <source>
        <strain evidence="4 5">D15-8W</strain>
    </source>
</reference>
<dbReference type="OrthoDB" id="9767863at2"/>
<feature type="transmembrane region" description="Helical" evidence="2">
    <location>
        <begin position="82"/>
        <end position="102"/>
    </location>
</feature>
<dbReference type="RefSeq" id="WP_004579442.1">
    <property type="nucleotide sequence ID" value="NZ_AP028878.1"/>
</dbReference>
<keyword evidence="5" id="KW-1185">Reference proteome</keyword>
<dbReference type="PATRIC" id="fig|626887.3.peg.1457"/>
<feature type="region of interest" description="Disordered" evidence="1">
    <location>
        <begin position="339"/>
        <end position="364"/>
    </location>
</feature>
<gene>
    <name evidence="4" type="ORF">J057_07346</name>
</gene>
<keyword evidence="4" id="KW-0012">Acyltransferase</keyword>
<dbReference type="HOGENOM" id="CLU_005679_2_3_6"/>
<dbReference type="PANTHER" id="PTHR23028">
    <property type="entry name" value="ACETYLTRANSFERASE"/>
    <property type="match status" value="1"/>
</dbReference>
<dbReference type="eggNOG" id="COG1835">
    <property type="taxonomic scope" value="Bacteria"/>
</dbReference>
<proteinExistence type="predicted"/>
<dbReference type="PANTHER" id="PTHR23028:SF131">
    <property type="entry name" value="BLR2367 PROTEIN"/>
    <property type="match status" value="1"/>
</dbReference>
<dbReference type="InterPro" id="IPR050879">
    <property type="entry name" value="Acyltransferase_3"/>
</dbReference>
<dbReference type="EMBL" id="APLQ01000011">
    <property type="protein sequence ID" value="ENO15146.1"/>
    <property type="molecule type" value="Genomic_DNA"/>
</dbReference>
<feature type="transmembrane region" description="Helical" evidence="2">
    <location>
        <begin position="162"/>
        <end position="181"/>
    </location>
</feature>
<evidence type="ECO:0000256" key="1">
    <source>
        <dbReference type="SAM" id="MobiDB-lite"/>
    </source>
</evidence>
<name>N6WUD6_9GAMM</name>
<dbReference type="STRING" id="626887.J057_07346"/>
<keyword evidence="2" id="KW-1133">Transmembrane helix</keyword>
<evidence type="ECO:0000313" key="5">
    <source>
        <dbReference type="Proteomes" id="UP000013165"/>
    </source>
</evidence>
<accession>N6WUD6</accession>
<dbReference type="GO" id="GO:0016020">
    <property type="term" value="C:membrane"/>
    <property type="evidence" value="ECO:0007669"/>
    <property type="project" value="TreeGrafter"/>
</dbReference>
<organism evidence="4 5">
    <name type="scientific">Marinobacter nanhaiticus D15-8W</name>
    <dbReference type="NCBI Taxonomy" id="626887"/>
    <lineage>
        <taxon>Bacteria</taxon>
        <taxon>Pseudomonadati</taxon>
        <taxon>Pseudomonadota</taxon>
        <taxon>Gammaproteobacteria</taxon>
        <taxon>Pseudomonadales</taxon>
        <taxon>Marinobacteraceae</taxon>
        <taxon>Marinobacter</taxon>
    </lineage>
</organism>
<feature type="transmembrane region" description="Helical" evidence="2">
    <location>
        <begin position="298"/>
        <end position="316"/>
    </location>
</feature>
<feature type="transmembrane region" description="Helical" evidence="2">
    <location>
        <begin position="52"/>
        <end position="70"/>
    </location>
</feature>
<evidence type="ECO:0000256" key="2">
    <source>
        <dbReference type="SAM" id="Phobius"/>
    </source>
</evidence>
<feature type="transmembrane region" description="Helical" evidence="2">
    <location>
        <begin position="12"/>
        <end position="32"/>
    </location>
</feature>
<feature type="transmembrane region" description="Helical" evidence="2">
    <location>
        <begin position="241"/>
        <end position="262"/>
    </location>
</feature>
<protein>
    <submittedName>
        <fullName evidence="4">Acyltransferase</fullName>
    </submittedName>
</protein>
<dbReference type="Proteomes" id="UP000013165">
    <property type="component" value="Unassembled WGS sequence"/>
</dbReference>
<keyword evidence="4" id="KW-0808">Transferase</keyword>
<feature type="transmembrane region" description="Helical" evidence="2">
    <location>
        <begin position="274"/>
        <end position="292"/>
    </location>
</feature>
<keyword evidence="2" id="KW-0472">Membrane</keyword>
<dbReference type="GO" id="GO:0016747">
    <property type="term" value="F:acyltransferase activity, transferring groups other than amino-acyl groups"/>
    <property type="evidence" value="ECO:0007669"/>
    <property type="project" value="InterPro"/>
</dbReference>
<dbReference type="Pfam" id="PF01757">
    <property type="entry name" value="Acyl_transf_3"/>
    <property type="match status" value="1"/>
</dbReference>
<dbReference type="AlphaFoldDB" id="N6WUD6"/>
<keyword evidence="2" id="KW-0812">Transmembrane</keyword>
<evidence type="ECO:0000313" key="4">
    <source>
        <dbReference type="EMBL" id="ENO15146.1"/>
    </source>
</evidence>
<feature type="domain" description="Acyltransferase 3" evidence="3">
    <location>
        <begin position="9"/>
        <end position="317"/>
    </location>
</feature>
<evidence type="ECO:0000259" key="3">
    <source>
        <dbReference type="Pfam" id="PF01757"/>
    </source>
</evidence>
<sequence>MAQNTQRLQALDALRGIAAVGVMLFHFIPYYAELYGHDFTPWGPLDFGRYGVHLFYILSGFVIFMTLERTPTAGWFGLARAFRLLPALWVGILLTSLSVYYLGPADRAVGLTGTLLNFTLLHEYLGFGPVDGAYWSLVVEATFYVWMAILFYGVGSGRRLHGIFWLWVIGSYFGVIFWKQIPGAFEFLIKDLLFVKYAPLFISGMLLYQWHKYGRPPMADRCLLALSMLHCLVAYKAPFNLFVAGCYGVFILAVCGYLNILANRALLWLGGLSYSLYLVHQNIGYGVIGLAYEFGLPGQAGVALAILTAFTLAYAIHRWVEKPALRWFRDRRQDVLERRPNEAEPEQVVTRATADGSALAETSK</sequence>
<dbReference type="InterPro" id="IPR002656">
    <property type="entry name" value="Acyl_transf_3_dom"/>
</dbReference>
<comment type="caution">
    <text evidence="4">The sequence shown here is derived from an EMBL/GenBank/DDBJ whole genome shotgun (WGS) entry which is preliminary data.</text>
</comment>
<dbReference type="GO" id="GO:0000271">
    <property type="term" value="P:polysaccharide biosynthetic process"/>
    <property type="evidence" value="ECO:0007669"/>
    <property type="project" value="TreeGrafter"/>
</dbReference>